<evidence type="ECO:0000256" key="1">
    <source>
        <dbReference type="ARBA" id="ARBA00005445"/>
    </source>
</evidence>
<keyword evidence="6" id="KW-1185">Reference proteome</keyword>
<evidence type="ECO:0000256" key="3">
    <source>
        <dbReference type="SAM" id="SignalP"/>
    </source>
</evidence>
<sequence>MLIMLCAAAPFNSAFAQVAPSLGTAGSFAVLGGQTVTNTGPTILNGDLGVFPGSAITGFPPGIVNGAIHAADAVAQGAQADTTIAYNSLASQPCNTTFGVPTDLSGMTLVPGVYCFASSASLTGTVTLDAQGDPNAVFIFKTGSTLITGSNATVALINGAQACNVFWQVGSSAVIGTGTNFVGNIVALTSITLTTNATLAGRALARNGSVTLDSNIVTPATCVAASVSVSKAFNPPTIAAGGTSTLTLTLSNTGSSAATLTAPFTDNLPTGLTVAATPNATTTCGGAVTTSTSSVTLTGGAIPANGSCTVSANVTATTGGAYLNTVAAGSLQTSNGSNTGPATATLTVTPVTPTSSVTLGKAFSPATIAKGGFSTLTLTLSNTGALPAIQTVPLVDTLPSGVVVASPANTTTTCGGIVTATPGGSTVTLSGGIIPANSSCRVTVRVTSNVAGYFTNTLGVGALQTTNGSNTAPAVATLTVIVKHIPPIVKKSFSPSTIKESQLSVLTITLINPNYMAASLIKKLVDTLPYGVQIVSSSYSGARTTCQGKVTAPNGGSTVTLHNGTIPAMGSCTITVKVTSYRKGIYVNRLKPGALQTVCGSNQHEATATLVVKSKY</sequence>
<organism evidence="5 6">
    <name type="scientific">Telluria aromaticivorans</name>
    <dbReference type="NCBI Taxonomy" id="2725995"/>
    <lineage>
        <taxon>Bacteria</taxon>
        <taxon>Pseudomonadati</taxon>
        <taxon>Pseudomonadota</taxon>
        <taxon>Betaproteobacteria</taxon>
        <taxon>Burkholderiales</taxon>
        <taxon>Oxalobacteraceae</taxon>
        <taxon>Telluria group</taxon>
        <taxon>Telluria</taxon>
    </lineage>
</organism>
<comment type="caution">
    <text evidence="5">The sequence shown here is derived from an EMBL/GenBank/DDBJ whole genome shotgun (WGS) entry which is preliminary data.</text>
</comment>
<dbReference type="PANTHER" id="PTHR34819">
    <property type="entry name" value="LARGE CYSTEINE-RICH PERIPLASMIC PROTEIN OMCB"/>
    <property type="match status" value="1"/>
</dbReference>
<comment type="similarity">
    <text evidence="1">Belongs to the ice-binding protein family.</text>
</comment>
<dbReference type="Pfam" id="PF11999">
    <property type="entry name" value="Ice_binding"/>
    <property type="match status" value="1"/>
</dbReference>
<feature type="domain" description="DUF7933" evidence="4">
    <location>
        <begin position="358"/>
        <end position="480"/>
    </location>
</feature>
<dbReference type="InterPro" id="IPR051172">
    <property type="entry name" value="Chlamydia_OmcB"/>
</dbReference>
<name>A0A7Y2JWX5_9BURK</name>
<accession>A0A7Y2JWX5</accession>
<feature type="chain" id="PRO_5031330490" evidence="3">
    <location>
        <begin position="17"/>
        <end position="616"/>
    </location>
</feature>
<feature type="domain" description="DUF7933" evidence="4">
    <location>
        <begin position="229"/>
        <end position="348"/>
    </location>
</feature>
<evidence type="ECO:0000259" key="4">
    <source>
        <dbReference type="Pfam" id="PF25564"/>
    </source>
</evidence>
<dbReference type="EMBL" id="JABAIV010000002">
    <property type="protein sequence ID" value="NNG22531.1"/>
    <property type="molecule type" value="Genomic_DNA"/>
</dbReference>
<dbReference type="Pfam" id="PF25564">
    <property type="entry name" value="DUF7933"/>
    <property type="match status" value="3"/>
</dbReference>
<dbReference type="InterPro" id="IPR021884">
    <property type="entry name" value="Ice-bd_prot"/>
</dbReference>
<dbReference type="InterPro" id="IPR057693">
    <property type="entry name" value="DUF7933"/>
</dbReference>
<reference evidence="5 6" key="1">
    <citation type="submission" date="2020-04" db="EMBL/GenBank/DDBJ databases">
        <title>Massilia sp. nov., a cold adapted bacteria isolated from Arctic soil.</title>
        <authorList>
            <person name="Son J."/>
            <person name="Ka J.-O."/>
        </authorList>
    </citation>
    <scope>NUCLEOTIDE SEQUENCE [LARGE SCALE GENOMIC DNA]</scope>
    <source>
        <strain evidence="5 6">ML15P13</strain>
    </source>
</reference>
<dbReference type="RefSeq" id="WP_171082196.1">
    <property type="nucleotide sequence ID" value="NZ_JABAIV010000002.1"/>
</dbReference>
<dbReference type="Proteomes" id="UP000533905">
    <property type="component" value="Unassembled WGS sequence"/>
</dbReference>
<proteinExistence type="inferred from homology"/>
<evidence type="ECO:0000256" key="2">
    <source>
        <dbReference type="ARBA" id="ARBA00022729"/>
    </source>
</evidence>
<protein>
    <submittedName>
        <fullName evidence="5">DUF3494 domain-containing protein</fullName>
    </submittedName>
</protein>
<keyword evidence="2 3" id="KW-0732">Signal</keyword>
<evidence type="ECO:0000313" key="6">
    <source>
        <dbReference type="Proteomes" id="UP000533905"/>
    </source>
</evidence>
<evidence type="ECO:0000313" key="5">
    <source>
        <dbReference type="EMBL" id="NNG22531.1"/>
    </source>
</evidence>
<gene>
    <name evidence="5" type="ORF">HGB41_05885</name>
</gene>
<dbReference type="AlphaFoldDB" id="A0A7Y2JWX5"/>
<feature type="signal peptide" evidence="3">
    <location>
        <begin position="1"/>
        <end position="16"/>
    </location>
</feature>
<feature type="domain" description="DUF7933" evidence="4">
    <location>
        <begin position="487"/>
        <end position="612"/>
    </location>
</feature>